<dbReference type="InterPro" id="IPR016036">
    <property type="entry name" value="Malonyl_transacylase_ACP-bd"/>
</dbReference>
<feature type="domain" description="PKS/mFAS DH" evidence="8">
    <location>
        <begin position="921"/>
        <end position="1195"/>
    </location>
</feature>
<feature type="domain" description="Carrier" evidence="6">
    <location>
        <begin position="2"/>
        <end position="79"/>
    </location>
</feature>
<dbReference type="SMART" id="SM00822">
    <property type="entry name" value="PKS_KR"/>
    <property type="match status" value="1"/>
</dbReference>
<dbReference type="InterPro" id="IPR049900">
    <property type="entry name" value="PKS_mFAS_DH"/>
</dbReference>
<proteinExistence type="predicted"/>
<dbReference type="Gene3D" id="3.40.50.720">
    <property type="entry name" value="NAD(P)-binding Rossmann-like Domain"/>
    <property type="match status" value="1"/>
</dbReference>
<evidence type="ECO:0000313" key="9">
    <source>
        <dbReference type="EMBL" id="WIM94389.1"/>
    </source>
</evidence>
<keyword evidence="1" id="KW-0596">Phosphopantetheine</keyword>
<dbReference type="PROSITE" id="PS52019">
    <property type="entry name" value="PKS_MFAS_DH"/>
    <property type="match status" value="1"/>
</dbReference>
<dbReference type="InterPro" id="IPR014031">
    <property type="entry name" value="Ketoacyl_synth_C"/>
</dbReference>
<accession>A0ABY8W934</accession>
<dbReference type="SUPFAM" id="SSF47336">
    <property type="entry name" value="ACP-like"/>
    <property type="match status" value="2"/>
</dbReference>
<dbReference type="SMART" id="SM00827">
    <property type="entry name" value="PKS_AT"/>
    <property type="match status" value="1"/>
</dbReference>
<feature type="domain" description="Carrier" evidence="6">
    <location>
        <begin position="1664"/>
        <end position="1739"/>
    </location>
</feature>
<dbReference type="InterPro" id="IPR036736">
    <property type="entry name" value="ACP-like_sf"/>
</dbReference>
<dbReference type="PANTHER" id="PTHR43775">
    <property type="entry name" value="FATTY ACID SYNTHASE"/>
    <property type="match status" value="1"/>
</dbReference>
<reference evidence="9 10" key="1">
    <citation type="submission" date="2023-06" db="EMBL/GenBank/DDBJ databases">
        <authorList>
            <person name="Yushchuk O."/>
            <person name="Binda E."/>
            <person name="Ruckert-Reed C."/>
            <person name="Fedorenko V."/>
            <person name="Kalinowski J."/>
            <person name="Marinelli F."/>
        </authorList>
    </citation>
    <scope>NUCLEOTIDE SEQUENCE [LARGE SCALE GENOMIC DNA]</scope>
    <source>
        <strain evidence="9 10">NRRL 3884</strain>
    </source>
</reference>
<dbReference type="PROSITE" id="PS00606">
    <property type="entry name" value="KS3_1"/>
    <property type="match status" value="1"/>
</dbReference>
<dbReference type="SMART" id="SM00825">
    <property type="entry name" value="PKS_KS"/>
    <property type="match status" value="1"/>
</dbReference>
<dbReference type="Gene3D" id="3.30.70.3290">
    <property type="match status" value="1"/>
</dbReference>
<dbReference type="InterPro" id="IPR009081">
    <property type="entry name" value="PP-bd_ACP"/>
</dbReference>
<dbReference type="InterPro" id="IPR016039">
    <property type="entry name" value="Thiolase-like"/>
</dbReference>
<dbReference type="InterPro" id="IPR014043">
    <property type="entry name" value="Acyl_transferase_dom"/>
</dbReference>
<dbReference type="Gene3D" id="3.40.366.10">
    <property type="entry name" value="Malonyl-Coenzyme A Acyl Carrier Protein, domain 2"/>
    <property type="match status" value="1"/>
</dbReference>
<keyword evidence="2" id="KW-0597">Phosphoprotein</keyword>
<dbReference type="Pfam" id="PF14765">
    <property type="entry name" value="PS-DH"/>
    <property type="match status" value="1"/>
</dbReference>
<dbReference type="Proteomes" id="UP001240150">
    <property type="component" value="Chromosome"/>
</dbReference>
<dbReference type="InterPro" id="IPR020841">
    <property type="entry name" value="PKS_Beta-ketoAc_synthase_dom"/>
</dbReference>
<dbReference type="Pfam" id="PF16197">
    <property type="entry name" value="KAsynt_C_assoc"/>
    <property type="match status" value="1"/>
</dbReference>
<dbReference type="InterPro" id="IPR036291">
    <property type="entry name" value="NAD(P)-bd_dom_sf"/>
</dbReference>
<dbReference type="Pfam" id="PF02801">
    <property type="entry name" value="Ketoacyl-synt_C"/>
    <property type="match status" value="1"/>
</dbReference>
<dbReference type="InterPro" id="IPR057326">
    <property type="entry name" value="KR_dom"/>
</dbReference>
<dbReference type="InterPro" id="IPR042104">
    <property type="entry name" value="PKS_dehydratase_sf"/>
</dbReference>
<dbReference type="SMART" id="SM00826">
    <property type="entry name" value="PKS_DH"/>
    <property type="match status" value="1"/>
</dbReference>
<dbReference type="EMBL" id="CP126980">
    <property type="protein sequence ID" value="WIM94389.1"/>
    <property type="molecule type" value="Genomic_DNA"/>
</dbReference>
<evidence type="ECO:0000259" key="8">
    <source>
        <dbReference type="PROSITE" id="PS52019"/>
    </source>
</evidence>
<keyword evidence="10" id="KW-1185">Reference proteome</keyword>
<feature type="domain" description="Ketosynthase family 3 (KS3)" evidence="7">
    <location>
        <begin position="93"/>
        <end position="497"/>
    </location>
</feature>
<dbReference type="InterPro" id="IPR032821">
    <property type="entry name" value="PKS_assoc"/>
</dbReference>
<dbReference type="CDD" id="cd00833">
    <property type="entry name" value="PKS"/>
    <property type="match status" value="1"/>
</dbReference>
<dbReference type="SUPFAM" id="SSF55048">
    <property type="entry name" value="Probable ACP-binding domain of malonyl-CoA ACP transacylase"/>
    <property type="match status" value="1"/>
</dbReference>
<dbReference type="InterPro" id="IPR018201">
    <property type="entry name" value="Ketoacyl_synth_AS"/>
</dbReference>
<dbReference type="Pfam" id="PF08659">
    <property type="entry name" value="KR"/>
    <property type="match status" value="1"/>
</dbReference>
<dbReference type="Pfam" id="PF00698">
    <property type="entry name" value="Acyl_transf_1"/>
    <property type="match status" value="1"/>
</dbReference>
<dbReference type="CDD" id="cd08955">
    <property type="entry name" value="KR_2_FAS_SDR_x"/>
    <property type="match status" value="1"/>
</dbReference>
<dbReference type="PROSITE" id="PS50075">
    <property type="entry name" value="CARRIER"/>
    <property type="match status" value="2"/>
</dbReference>
<evidence type="ECO:0000259" key="6">
    <source>
        <dbReference type="PROSITE" id="PS50075"/>
    </source>
</evidence>
<dbReference type="InterPro" id="IPR020806">
    <property type="entry name" value="PKS_PP-bd"/>
</dbReference>
<dbReference type="InterPro" id="IPR016035">
    <property type="entry name" value="Acyl_Trfase/lysoPLipase"/>
</dbReference>
<name>A0ABY8W934_9ACTN</name>
<evidence type="ECO:0000256" key="3">
    <source>
        <dbReference type="ARBA" id="ARBA00022679"/>
    </source>
</evidence>
<dbReference type="InterPro" id="IPR013968">
    <property type="entry name" value="PKS_KR"/>
</dbReference>
<evidence type="ECO:0000256" key="4">
    <source>
        <dbReference type="PROSITE-ProRule" id="PRU01363"/>
    </source>
</evidence>
<feature type="region of interest" description="N-terminal hotdog fold" evidence="4">
    <location>
        <begin position="921"/>
        <end position="1041"/>
    </location>
</feature>
<organism evidence="9 10">
    <name type="scientific">Actinoplanes oblitus</name>
    <dbReference type="NCBI Taxonomy" id="3040509"/>
    <lineage>
        <taxon>Bacteria</taxon>
        <taxon>Bacillati</taxon>
        <taxon>Actinomycetota</taxon>
        <taxon>Actinomycetes</taxon>
        <taxon>Micromonosporales</taxon>
        <taxon>Micromonosporaceae</taxon>
        <taxon>Actinoplanes</taxon>
    </lineage>
</organism>
<evidence type="ECO:0000313" key="10">
    <source>
        <dbReference type="Proteomes" id="UP001240150"/>
    </source>
</evidence>
<protein>
    <submittedName>
        <fullName evidence="9">SDR family NAD(P)-dependent oxidoreductase</fullName>
    </submittedName>
</protein>
<evidence type="ECO:0000259" key="7">
    <source>
        <dbReference type="PROSITE" id="PS52004"/>
    </source>
</evidence>
<dbReference type="Gene3D" id="1.10.1200.10">
    <property type="entry name" value="ACP-like"/>
    <property type="match status" value="2"/>
</dbReference>
<dbReference type="InterPro" id="IPR014030">
    <property type="entry name" value="Ketoacyl_synth_N"/>
</dbReference>
<feature type="region of interest" description="Disordered" evidence="5">
    <location>
        <begin position="1764"/>
        <end position="1784"/>
    </location>
</feature>
<dbReference type="SMART" id="SM01294">
    <property type="entry name" value="PKS_PP_betabranch"/>
    <property type="match status" value="1"/>
</dbReference>
<sequence length="1784" mass="183442">MTAADEIRDRLVEWVAEAAHLPAAAIDEDEPFELYGLDSAATAELTERLAGWLGRPVPISAPYEHPTVRQLADHLAGGPHAAPAASPGAAGAAGDVAIVGMAGRFPGAAGLGEFWNLLRSGGDAVTDRPPAGRGDTAGGDLPGGYLQDVAAFDHEYFGITAAEAREMDPQQRILLEVAAEALEDAGLRRADTAGSDTGVFVGIAHAEYAAAEWATGEGVTALTPTANAFSIAANRISYCLDLRGPSLAVDTACSSSLVALHLAARSLAAGETSLALAGGVNLILSPAVSEAFEAAGVRSRGGRCRPFDQGADGYVRSEGCGVVVLKPLAAALADRDQIYAVLRGSAVVNDGRSNGLLAPSREAQERLLRAACRSARVDPAAIEYVEAHGTGTQVGDAVEAAGLGAVLGRAPGRTAPCLVGSVKSNIGHAEAAAGIAGVIKAALIFRHGAVPPTVHLERPRPEPGLLLAATETPGQPRLIGVSSFGFGGTIAHAVLERPPVVPRSTAAASPRRPRVLPVSARAPELLPIHRARLLAELDPAAAGDLLYTAQQRRAHLPDRRAVLIDQPDARLPRMPAEPSGGVVFVLPGQGGSWRDRAGELVPLLPGLAGALAATQAELRGVLGDEGGEAARQAEFTAWQIALIDAFTGLGVQPSGVIGHSLGEVAAAYAAGVLTRAEALRVAVARGRAIDEEPPAVAGAMAVVELSAAECADLLVPGELWLAAENAPTTSVLAGAAAAIDRVVAEAAERGVFARVVPGVAFASHGPAVAGAATRLGTRLAPLRPAPARVPVFSSVTGTAIDGPRLDAGYWAANLARPVLFRRAVTAAGQAGHRVFLELSPAATLATGIGAALTAAGVRDGAVLALTRETDPAEGLDRVLAGLYEAGADLAWERFDDGAGRCAHLPARPWLWRHHWKAAAARDLSWRGVDLAAMPGVVVREARLPDDDPAVTGHVVGGRVMMPATGWLTLAGQALDVPDGDWIALAEVEFTRAYRPDPARPATVQFTRIELGPGDERFSLHLRDTGWQEHVTGRLGSAAENAVASTRWTPPETLIARCPGHLPGADLYRALGRLSLDYGPGLRHVAELWTGPGEAVARLTGYRATTGPLDAALHAVAAATGLLSEAGGGVPAVPRGFERVRIRAGAAAETAWSHVVIRPDGDAERIADVRVVDAGGALLAELLGLRLSPLVADRPAVPAAIGGTYEVRRHPAGPHAAGPARRLAAALWVGRPDGDAVTDRLRSAGISVRVSAPAVEDVRAALESSAPAAVIWDLTGPAGSPEAPVLSVLDALREVAARPGVSELVVLTSGVDDARRPDLAAVPGLLRCAGFELPQLRVSWVDLPAGDGVPAAFADALATGALRPELVLRDRWYAPRLAPVTVPGGRPRLDGGAYLITGGLGGLGLAVAERFAERGARRLVLLGRGAPDGPARQRIDRMAGSGCEVVVRRADVTVAEEVRRAADRARAGGVPLRGVVHAAGVLRDRALLALTPDDVTEVMAPKTVGARHLHEATLDDPLEFFVLFSSAAALLGSPGQGNYAAANAYLDGFARWRRAGGRVATAVGWGPWGEIGMVAGAAAEEQPAARLVRTLDPATGLDALEAVIAAGLTGVAVLPYDVGALVHLAPAGADPEFFGELAGPGVALLRPTGPAAASSRPGATHRYVAPEGPVATRIAGILQRALGIDRIGADDSLYERGGDSVLAGQVLTRINREYDVRLDTAAAFADFTVRHLARLVDGALVAKVAGLSDEEAQLLLDVVAVTSTGRPAGSSSGPPAGSSIEEAGR</sequence>
<dbReference type="PROSITE" id="PS52004">
    <property type="entry name" value="KS3_2"/>
    <property type="match status" value="1"/>
</dbReference>
<feature type="compositionally biased region" description="Low complexity" evidence="5">
    <location>
        <begin position="1766"/>
        <end position="1778"/>
    </location>
</feature>
<evidence type="ECO:0000256" key="2">
    <source>
        <dbReference type="ARBA" id="ARBA00022553"/>
    </source>
</evidence>
<dbReference type="Gene3D" id="3.40.47.10">
    <property type="match status" value="1"/>
</dbReference>
<dbReference type="InterPro" id="IPR050091">
    <property type="entry name" value="PKS_NRPS_Biosynth_Enz"/>
</dbReference>
<dbReference type="SUPFAM" id="SSF51735">
    <property type="entry name" value="NAD(P)-binding Rossmann-fold domains"/>
    <property type="match status" value="2"/>
</dbReference>
<dbReference type="SUPFAM" id="SSF53901">
    <property type="entry name" value="Thiolase-like"/>
    <property type="match status" value="1"/>
</dbReference>
<keyword evidence="3" id="KW-0808">Transferase</keyword>
<feature type="region of interest" description="C-terminal hotdog fold" evidence="4">
    <location>
        <begin position="1058"/>
        <end position="1195"/>
    </location>
</feature>
<dbReference type="InterPro" id="IPR049551">
    <property type="entry name" value="PKS_DH_C"/>
</dbReference>
<feature type="active site" description="Proton acceptor; for dehydratase activity" evidence="4">
    <location>
        <position position="953"/>
    </location>
</feature>
<dbReference type="InterPro" id="IPR020807">
    <property type="entry name" value="PKS_DH"/>
</dbReference>
<dbReference type="RefSeq" id="WP_284915592.1">
    <property type="nucleotide sequence ID" value="NZ_CP126980.1"/>
</dbReference>
<dbReference type="Pfam" id="PF00109">
    <property type="entry name" value="ketoacyl-synt"/>
    <property type="match status" value="1"/>
</dbReference>
<dbReference type="PANTHER" id="PTHR43775:SF37">
    <property type="entry name" value="SI:DKEY-61P9.11"/>
    <property type="match status" value="1"/>
</dbReference>
<dbReference type="SUPFAM" id="SSF52151">
    <property type="entry name" value="FabD/lysophospholipase-like"/>
    <property type="match status" value="1"/>
</dbReference>
<evidence type="ECO:0000256" key="5">
    <source>
        <dbReference type="SAM" id="MobiDB-lite"/>
    </source>
</evidence>
<dbReference type="InterPro" id="IPR001227">
    <property type="entry name" value="Ac_transferase_dom_sf"/>
</dbReference>
<dbReference type="Gene3D" id="3.10.129.110">
    <property type="entry name" value="Polyketide synthase dehydratase"/>
    <property type="match status" value="1"/>
</dbReference>
<dbReference type="Pfam" id="PF00550">
    <property type="entry name" value="PP-binding"/>
    <property type="match status" value="2"/>
</dbReference>
<dbReference type="SMART" id="SM00823">
    <property type="entry name" value="PKS_PP"/>
    <property type="match status" value="2"/>
</dbReference>
<evidence type="ECO:0000256" key="1">
    <source>
        <dbReference type="ARBA" id="ARBA00022450"/>
    </source>
</evidence>
<gene>
    <name evidence="9" type="ORF">ACTOB_006410</name>
</gene>
<feature type="active site" description="Proton donor; for dehydratase activity" evidence="4">
    <location>
        <position position="1109"/>
    </location>
</feature>